<evidence type="ECO:0000259" key="2">
    <source>
        <dbReference type="SMART" id="SM00645"/>
    </source>
</evidence>
<keyword evidence="4" id="KW-1185">Reference proteome</keyword>
<dbReference type="SUPFAM" id="SSF54001">
    <property type="entry name" value="Cysteine proteinases"/>
    <property type="match status" value="1"/>
</dbReference>
<name>A0A0H1R0B4_9EURY</name>
<dbReference type="CDD" id="cd02619">
    <property type="entry name" value="Peptidase_C1"/>
    <property type="match status" value="1"/>
</dbReference>
<dbReference type="OrthoDB" id="137612at2157"/>
<comment type="caution">
    <text evidence="3">The sequence shown here is derived from an EMBL/GenBank/DDBJ whole genome shotgun (WGS) entry which is preliminary data.</text>
</comment>
<dbReference type="InterPro" id="IPR038765">
    <property type="entry name" value="Papain-like_cys_pep_sf"/>
</dbReference>
<comment type="similarity">
    <text evidence="1">Belongs to the peptidase C1 family.</text>
</comment>
<dbReference type="InterPro" id="IPR013128">
    <property type="entry name" value="Peptidase_C1A"/>
</dbReference>
<feature type="domain" description="Peptidase C1A papain C-terminal" evidence="2">
    <location>
        <begin position="56"/>
        <end position="282"/>
    </location>
</feature>
<keyword evidence="3" id="KW-0645">Protease</keyword>
<dbReference type="RefSeq" id="WP_048182473.1">
    <property type="nucleotide sequence ID" value="NZ_JXOJ01000002.1"/>
</dbReference>
<gene>
    <name evidence="3" type="ORF">SZ63_05700</name>
</gene>
<dbReference type="GO" id="GO:0008234">
    <property type="term" value="F:cysteine-type peptidase activity"/>
    <property type="evidence" value="ECO:0007669"/>
    <property type="project" value="InterPro"/>
</dbReference>
<dbReference type="Pfam" id="PF00112">
    <property type="entry name" value="Peptidase_C1"/>
    <property type="match status" value="1"/>
</dbReference>
<organism evidence="3 4">
    <name type="scientific">Methanoculleus sediminis</name>
    <dbReference type="NCBI Taxonomy" id="1550566"/>
    <lineage>
        <taxon>Archaea</taxon>
        <taxon>Methanobacteriati</taxon>
        <taxon>Methanobacteriota</taxon>
        <taxon>Stenosarchaea group</taxon>
        <taxon>Methanomicrobia</taxon>
        <taxon>Methanomicrobiales</taxon>
        <taxon>Methanomicrobiaceae</taxon>
        <taxon>Methanoculleus</taxon>
    </lineage>
</organism>
<evidence type="ECO:0000256" key="1">
    <source>
        <dbReference type="ARBA" id="ARBA00008455"/>
    </source>
</evidence>
<dbReference type="STRING" id="1550566.SZ63_05700"/>
<dbReference type="PATRIC" id="fig|1550566.3.peg.1233"/>
<sequence length="307" mass="34150">MLGFYKMAFDRTTGEKHATGWLPPYPDLRDYTERDANIPEMAEKLGIAPGMKSESLLSSMDLREWFSEVEDQLTLGSCTAHAAVGIVEYFQRRAFNKHINGSRLFVYKMTRNLMGVTGNTGAWLRNTMGALALCGVPPEMYWPYTDTTPEFDLDPSPFLCAVAGKYAAVDYFCHDPLGGSVAAEEVLFSVKKYLAAGIPSMFGFYGFPSFAAADAEGGIPFPCPGERAEWGHAVVAAGYDDDMEIKNTRCGKTTKGAFLIRNSWGDDWGEEGYGWLPYDYVLHGLAIDFWSLVKMDWIDTEQFGIEV</sequence>
<dbReference type="EMBL" id="JXOJ01000002">
    <property type="protein sequence ID" value="KLK88504.1"/>
    <property type="molecule type" value="Genomic_DNA"/>
</dbReference>
<dbReference type="Gene3D" id="3.90.70.10">
    <property type="entry name" value="Cysteine proteinases"/>
    <property type="match status" value="1"/>
</dbReference>
<proteinExistence type="inferred from homology"/>
<reference evidence="3 4" key="1">
    <citation type="journal article" date="2015" name="Int. J. Syst. Evol. Microbiol.">
        <title>Methanoculleus sediminis sp. nov., a methanogen from sediments near a submarine mud volcano.</title>
        <authorList>
            <person name="Chen S.C."/>
            <person name="Chen M.F."/>
            <person name="Lai M.C."/>
            <person name="Weng C.Y."/>
            <person name="Wu S.Y."/>
            <person name="Lin S."/>
            <person name="Yang T.F."/>
            <person name="Chen P.C."/>
        </authorList>
    </citation>
    <scope>NUCLEOTIDE SEQUENCE [LARGE SCALE GENOMIC DNA]</scope>
    <source>
        <strain evidence="3 4">S3Fa</strain>
    </source>
</reference>
<dbReference type="PANTHER" id="PTHR12411">
    <property type="entry name" value="CYSTEINE PROTEASE FAMILY C1-RELATED"/>
    <property type="match status" value="1"/>
</dbReference>
<dbReference type="GO" id="GO:0006508">
    <property type="term" value="P:proteolysis"/>
    <property type="evidence" value="ECO:0007669"/>
    <property type="project" value="UniProtKB-KW"/>
</dbReference>
<dbReference type="FunFam" id="3.90.70.10:FF:000330">
    <property type="entry name" value="Papain family cysteine protease"/>
    <property type="match status" value="1"/>
</dbReference>
<protein>
    <submittedName>
        <fullName evidence="3">Cysteine protease</fullName>
    </submittedName>
</protein>
<accession>A0A0H1R0B4</accession>
<dbReference type="Proteomes" id="UP000035301">
    <property type="component" value="Unassembled WGS sequence"/>
</dbReference>
<keyword evidence="3" id="KW-0378">Hydrolase</keyword>
<dbReference type="InterPro" id="IPR000668">
    <property type="entry name" value="Peptidase_C1A_C"/>
</dbReference>
<evidence type="ECO:0000313" key="3">
    <source>
        <dbReference type="EMBL" id="KLK88504.1"/>
    </source>
</evidence>
<evidence type="ECO:0000313" key="4">
    <source>
        <dbReference type="Proteomes" id="UP000035301"/>
    </source>
</evidence>
<dbReference type="SMART" id="SM00645">
    <property type="entry name" value="Pept_C1"/>
    <property type="match status" value="1"/>
</dbReference>
<dbReference type="AlphaFoldDB" id="A0A0H1R0B4"/>